<keyword evidence="2" id="KW-1185">Reference proteome</keyword>
<comment type="caution">
    <text evidence="1">The sequence shown here is derived from an EMBL/GenBank/DDBJ whole genome shotgun (WGS) entry which is preliminary data.</text>
</comment>
<reference evidence="2" key="1">
    <citation type="journal article" date="2019" name="Int. J. Syst. Evol. Microbiol.">
        <title>The Global Catalogue of Microorganisms (GCM) 10K type strain sequencing project: providing services to taxonomists for standard genome sequencing and annotation.</title>
        <authorList>
            <consortium name="The Broad Institute Genomics Platform"/>
            <consortium name="The Broad Institute Genome Sequencing Center for Infectious Disease"/>
            <person name="Wu L."/>
            <person name="Ma J."/>
        </authorList>
    </citation>
    <scope>NUCLEOTIDE SEQUENCE [LARGE SCALE GENOMIC DNA]</scope>
    <source>
        <strain evidence="2">KCTC 42742</strain>
    </source>
</reference>
<gene>
    <name evidence="1" type="ORF">ACFOLG_03425</name>
</gene>
<accession>A0ABV7RCQ0</accession>
<dbReference type="SUPFAM" id="SSF46609">
    <property type="entry name" value="Fe,Mn superoxide dismutase (SOD), N-terminal domain"/>
    <property type="match status" value="1"/>
</dbReference>
<evidence type="ECO:0000313" key="1">
    <source>
        <dbReference type="EMBL" id="MFC3531224.1"/>
    </source>
</evidence>
<sequence length="43" mass="4715">MTYQIQPLACDAANLNGLSEQLIRSHHENNYSGALKVQSTLGK</sequence>
<evidence type="ECO:0000313" key="2">
    <source>
        <dbReference type="Proteomes" id="UP001595741"/>
    </source>
</evidence>
<dbReference type="EMBL" id="JBHRXN010000009">
    <property type="protein sequence ID" value="MFC3531224.1"/>
    <property type="molecule type" value="Genomic_DNA"/>
</dbReference>
<evidence type="ECO:0008006" key="3">
    <source>
        <dbReference type="Google" id="ProtNLM"/>
    </source>
</evidence>
<organism evidence="1 2">
    <name type="scientific">Vogesella facilis</name>
    <dbReference type="NCBI Taxonomy" id="1655232"/>
    <lineage>
        <taxon>Bacteria</taxon>
        <taxon>Pseudomonadati</taxon>
        <taxon>Pseudomonadota</taxon>
        <taxon>Betaproteobacteria</taxon>
        <taxon>Neisseriales</taxon>
        <taxon>Chromobacteriaceae</taxon>
        <taxon>Vogesella</taxon>
    </lineage>
</organism>
<protein>
    <recommendedName>
        <fullName evidence="3">Superoxide dismutase</fullName>
    </recommendedName>
</protein>
<dbReference type="InterPro" id="IPR036324">
    <property type="entry name" value="Mn/Fe_SOD_N_sf"/>
</dbReference>
<name>A0ABV7RCQ0_9NEIS</name>
<dbReference type="RefSeq" id="WP_386088376.1">
    <property type="nucleotide sequence ID" value="NZ_JBHRXN010000009.1"/>
</dbReference>
<dbReference type="Proteomes" id="UP001595741">
    <property type="component" value="Unassembled WGS sequence"/>
</dbReference>
<proteinExistence type="predicted"/>